<dbReference type="Gene3D" id="3.30.450.40">
    <property type="match status" value="1"/>
</dbReference>
<evidence type="ECO:0000256" key="4">
    <source>
        <dbReference type="ARBA" id="ARBA00058938"/>
    </source>
</evidence>
<dbReference type="OrthoDB" id="9778379at2"/>
<dbReference type="PANTHER" id="PTHR30136">
    <property type="entry name" value="HELIX-TURN-HELIX TRANSCRIPTIONAL REGULATOR, ICLR FAMILY"/>
    <property type="match status" value="1"/>
</dbReference>
<proteinExistence type="predicted"/>
<name>A0A5J5HRU7_9BACI</name>
<organism evidence="8 9">
    <name type="scientific">Niallia endozanthoxylica</name>
    <dbReference type="NCBI Taxonomy" id="2036016"/>
    <lineage>
        <taxon>Bacteria</taxon>
        <taxon>Bacillati</taxon>
        <taxon>Bacillota</taxon>
        <taxon>Bacilli</taxon>
        <taxon>Bacillales</taxon>
        <taxon>Bacillaceae</taxon>
        <taxon>Niallia</taxon>
    </lineage>
</organism>
<sequence>MVSSIQNQTLLKSAQNGLRILRLFSREKSFWRITEIARELELPKSTVSRLLNVLSKEGFIEKIDSKYRLGLSLLNLSGVIKYHMEIKREAAEPLQALVDKVGETAMIPTLEGEKVVYLLKIECKKPYLLHGDIGENNPATCSSSGKVLLAHLPMKKVEEILQAGIPKMGPNSVTDPEILMNQLQNIKEQGYCICIDEMHENSISIAAPIRDYTDQVVTAVSLIGPKDRMSTKPISEIVDVVVKTAQEISYRLGYIEGE</sequence>
<comment type="caution">
    <text evidence="8">The sequence shown here is derived from an EMBL/GenBank/DDBJ whole genome shotgun (WGS) entry which is preliminary data.</text>
</comment>
<dbReference type="InterPro" id="IPR050707">
    <property type="entry name" value="HTH_MetabolicPath_Reg"/>
</dbReference>
<protein>
    <recommendedName>
        <fullName evidence="5">Glycerol operon regulatory protein</fullName>
    </recommendedName>
</protein>
<dbReference type="InterPro" id="IPR036390">
    <property type="entry name" value="WH_DNA-bd_sf"/>
</dbReference>
<dbReference type="Gene3D" id="1.10.10.10">
    <property type="entry name" value="Winged helix-like DNA-binding domain superfamily/Winged helix DNA-binding domain"/>
    <property type="match status" value="1"/>
</dbReference>
<dbReference type="InterPro" id="IPR036388">
    <property type="entry name" value="WH-like_DNA-bd_sf"/>
</dbReference>
<evidence type="ECO:0000256" key="5">
    <source>
        <dbReference type="ARBA" id="ARBA00070406"/>
    </source>
</evidence>
<evidence type="ECO:0000313" key="8">
    <source>
        <dbReference type="EMBL" id="KAA9022635.1"/>
    </source>
</evidence>
<comment type="function">
    <text evidence="4">May be an activator protein for the gylABX operon.</text>
</comment>
<dbReference type="InterPro" id="IPR005471">
    <property type="entry name" value="Tscrpt_reg_IclR_N"/>
</dbReference>
<evidence type="ECO:0000313" key="9">
    <source>
        <dbReference type="Proteomes" id="UP000326671"/>
    </source>
</evidence>
<dbReference type="SUPFAM" id="SSF55781">
    <property type="entry name" value="GAF domain-like"/>
    <property type="match status" value="1"/>
</dbReference>
<feature type="domain" description="IclR-ED" evidence="7">
    <location>
        <begin position="72"/>
        <end position="254"/>
    </location>
</feature>
<keyword evidence="1" id="KW-0805">Transcription regulation</keyword>
<dbReference type="RefSeq" id="WP_150440886.1">
    <property type="nucleotide sequence ID" value="NZ_VYKL01000022.1"/>
</dbReference>
<dbReference type="AlphaFoldDB" id="A0A5J5HRU7"/>
<keyword evidence="2" id="KW-0238">DNA-binding</keyword>
<dbReference type="Proteomes" id="UP000326671">
    <property type="component" value="Unassembled WGS sequence"/>
</dbReference>
<dbReference type="SUPFAM" id="SSF46785">
    <property type="entry name" value="Winged helix' DNA-binding domain"/>
    <property type="match status" value="1"/>
</dbReference>
<dbReference type="InterPro" id="IPR014757">
    <property type="entry name" value="Tscrpt_reg_IclR_C"/>
</dbReference>
<evidence type="ECO:0000259" key="6">
    <source>
        <dbReference type="PROSITE" id="PS51077"/>
    </source>
</evidence>
<dbReference type="InterPro" id="IPR011991">
    <property type="entry name" value="ArsR-like_HTH"/>
</dbReference>
<dbReference type="GO" id="GO:0045892">
    <property type="term" value="P:negative regulation of DNA-templated transcription"/>
    <property type="evidence" value="ECO:0007669"/>
    <property type="project" value="UniProtKB-ARBA"/>
</dbReference>
<keyword evidence="9" id="KW-1185">Reference proteome</keyword>
<dbReference type="FunFam" id="1.10.10.10:FF:000056">
    <property type="entry name" value="IclR family transcriptional regulator"/>
    <property type="match status" value="1"/>
</dbReference>
<dbReference type="GO" id="GO:0003677">
    <property type="term" value="F:DNA binding"/>
    <property type="evidence" value="ECO:0007669"/>
    <property type="project" value="UniProtKB-KW"/>
</dbReference>
<dbReference type="PANTHER" id="PTHR30136:SF35">
    <property type="entry name" value="HTH-TYPE TRANSCRIPTIONAL REGULATOR RV1719"/>
    <property type="match status" value="1"/>
</dbReference>
<keyword evidence="3" id="KW-0804">Transcription</keyword>
<dbReference type="CDD" id="cd00090">
    <property type="entry name" value="HTH_ARSR"/>
    <property type="match status" value="1"/>
</dbReference>
<dbReference type="SMART" id="SM00346">
    <property type="entry name" value="HTH_ICLR"/>
    <property type="match status" value="1"/>
</dbReference>
<evidence type="ECO:0000256" key="3">
    <source>
        <dbReference type="ARBA" id="ARBA00023163"/>
    </source>
</evidence>
<evidence type="ECO:0000256" key="1">
    <source>
        <dbReference type="ARBA" id="ARBA00023015"/>
    </source>
</evidence>
<dbReference type="PROSITE" id="PS51077">
    <property type="entry name" value="HTH_ICLR"/>
    <property type="match status" value="1"/>
</dbReference>
<feature type="domain" description="HTH iclR-type" evidence="6">
    <location>
        <begin position="11"/>
        <end position="71"/>
    </location>
</feature>
<evidence type="ECO:0000256" key="2">
    <source>
        <dbReference type="ARBA" id="ARBA00023125"/>
    </source>
</evidence>
<accession>A0A5J5HRU7</accession>
<dbReference type="GO" id="GO:0003700">
    <property type="term" value="F:DNA-binding transcription factor activity"/>
    <property type="evidence" value="ECO:0007669"/>
    <property type="project" value="TreeGrafter"/>
</dbReference>
<dbReference type="InterPro" id="IPR029016">
    <property type="entry name" value="GAF-like_dom_sf"/>
</dbReference>
<dbReference type="EMBL" id="VYKL01000022">
    <property type="protein sequence ID" value="KAA9022635.1"/>
    <property type="molecule type" value="Genomic_DNA"/>
</dbReference>
<reference evidence="8 9" key="1">
    <citation type="submission" date="2019-09" db="EMBL/GenBank/DDBJ databases">
        <title>Whole genome sequences of isolates from the Mars Exploration Rovers.</title>
        <authorList>
            <person name="Seuylemezian A."/>
            <person name="Vaishampayan P."/>
        </authorList>
    </citation>
    <scope>NUCLEOTIDE SEQUENCE [LARGE SCALE GENOMIC DNA]</scope>
    <source>
        <strain evidence="8 9">MER_TA_151</strain>
    </source>
</reference>
<evidence type="ECO:0000259" key="7">
    <source>
        <dbReference type="PROSITE" id="PS51078"/>
    </source>
</evidence>
<dbReference type="Pfam" id="PF01614">
    <property type="entry name" value="IclR_C"/>
    <property type="match status" value="1"/>
</dbReference>
<dbReference type="Pfam" id="PF09339">
    <property type="entry name" value="HTH_IclR"/>
    <property type="match status" value="1"/>
</dbReference>
<gene>
    <name evidence="8" type="ORF">F4V44_15305</name>
</gene>
<dbReference type="PROSITE" id="PS51078">
    <property type="entry name" value="ICLR_ED"/>
    <property type="match status" value="1"/>
</dbReference>